<protein>
    <submittedName>
        <fullName evidence="3">Enoyl-CoA hydratase</fullName>
    </submittedName>
</protein>
<dbReference type="Pfam" id="PF00378">
    <property type="entry name" value="ECH_1"/>
    <property type="match status" value="1"/>
</dbReference>
<name>A0A368BKW8_9GAMM</name>
<dbReference type="InterPro" id="IPR001753">
    <property type="entry name" value="Enoyl-CoA_hydra/iso"/>
</dbReference>
<dbReference type="CDD" id="cd06558">
    <property type="entry name" value="crotonase-like"/>
    <property type="match status" value="1"/>
</dbReference>
<evidence type="ECO:0000256" key="2">
    <source>
        <dbReference type="ARBA" id="ARBA00023239"/>
    </source>
</evidence>
<dbReference type="PANTHER" id="PTHR11941">
    <property type="entry name" value="ENOYL-COA HYDRATASE-RELATED"/>
    <property type="match status" value="1"/>
</dbReference>
<evidence type="ECO:0000256" key="1">
    <source>
        <dbReference type="ARBA" id="ARBA00005254"/>
    </source>
</evidence>
<dbReference type="Gene3D" id="1.10.12.10">
    <property type="entry name" value="Lyase 2-enoyl-coa Hydratase, Chain A, domain 2"/>
    <property type="match status" value="1"/>
</dbReference>
<evidence type="ECO:0000313" key="3">
    <source>
        <dbReference type="EMBL" id="RCL37901.1"/>
    </source>
</evidence>
<dbReference type="Gene3D" id="3.90.226.10">
    <property type="entry name" value="2-enoyl-CoA Hydratase, Chain A, domain 1"/>
    <property type="match status" value="1"/>
</dbReference>
<dbReference type="GO" id="GO:0006635">
    <property type="term" value="P:fatty acid beta-oxidation"/>
    <property type="evidence" value="ECO:0007669"/>
    <property type="project" value="TreeGrafter"/>
</dbReference>
<gene>
    <name evidence="3" type="ORF">DBW97_03695</name>
</gene>
<comment type="caution">
    <text evidence="3">The sequence shown here is derived from an EMBL/GenBank/DDBJ whole genome shotgun (WGS) entry which is preliminary data.</text>
</comment>
<dbReference type="EMBL" id="QOPD01000006">
    <property type="protein sequence ID" value="RCL37901.1"/>
    <property type="molecule type" value="Genomic_DNA"/>
</dbReference>
<evidence type="ECO:0000313" key="4">
    <source>
        <dbReference type="Proteomes" id="UP000252147"/>
    </source>
</evidence>
<sequence length="263" mass="28460">MSEPKVLFEEHGNVAVIKINRPDKRNALDRETVLSINKCTEKAKDKKYRAVILTGAGGAFCAGADLTEFATVEDMDSAPSVQESLHNGYHIGLGNLITMEKPVFAAVEGPCAGIGCAFLLSCDVVLMNQSSFFQVGFSKIALIPDGGTNWLLTRAVGYQQAFRMAAEAKRVSAEECLSVGICSEVVEDGKVFEVTLKLAQHYAEFAPDAIGKTKSLMREGFNRSYLKNLDEEAEAQAAFVGSADNVEGVMAFVEKRKPDFKGS</sequence>
<dbReference type="SUPFAM" id="SSF52096">
    <property type="entry name" value="ClpP/crotonase"/>
    <property type="match status" value="1"/>
</dbReference>
<proteinExistence type="inferred from homology"/>
<keyword evidence="2" id="KW-0456">Lyase</keyword>
<dbReference type="InterPro" id="IPR029045">
    <property type="entry name" value="ClpP/crotonase-like_dom_sf"/>
</dbReference>
<comment type="similarity">
    <text evidence="1">Belongs to the enoyl-CoA hydratase/isomerase family.</text>
</comment>
<dbReference type="AlphaFoldDB" id="A0A368BKW8"/>
<dbReference type="Proteomes" id="UP000252147">
    <property type="component" value="Unassembled WGS sequence"/>
</dbReference>
<dbReference type="GO" id="GO:0016829">
    <property type="term" value="F:lyase activity"/>
    <property type="evidence" value="ECO:0007669"/>
    <property type="project" value="UniProtKB-KW"/>
</dbReference>
<accession>A0A368BKW8</accession>
<dbReference type="PANTHER" id="PTHR11941:SF133">
    <property type="entry name" value="1,2-EPOXYPHENYLACETYL-COA ISOMERASE"/>
    <property type="match status" value="1"/>
</dbReference>
<dbReference type="InterPro" id="IPR014748">
    <property type="entry name" value="Enoyl-CoA_hydra_C"/>
</dbReference>
<reference evidence="3 4" key="1">
    <citation type="journal article" date="2018" name="Microbiome">
        <title>Fine metagenomic profile of the Mediterranean stratified and mixed water columns revealed by assembly and recruitment.</title>
        <authorList>
            <person name="Haro-Moreno J.M."/>
            <person name="Lopez-Perez M."/>
            <person name="De La Torre J.R."/>
            <person name="Picazo A."/>
            <person name="Camacho A."/>
            <person name="Rodriguez-Valera F."/>
        </authorList>
    </citation>
    <scope>NUCLEOTIDE SEQUENCE [LARGE SCALE GENOMIC DNA]</scope>
    <source>
        <strain evidence="3">MED-G83</strain>
    </source>
</reference>
<organism evidence="3 4">
    <name type="scientific">SAR86 cluster bacterium</name>
    <dbReference type="NCBI Taxonomy" id="2030880"/>
    <lineage>
        <taxon>Bacteria</taxon>
        <taxon>Pseudomonadati</taxon>
        <taxon>Pseudomonadota</taxon>
        <taxon>Gammaproteobacteria</taxon>
        <taxon>SAR86 cluster</taxon>
    </lineage>
</organism>